<evidence type="ECO:0000256" key="6">
    <source>
        <dbReference type="RuleBase" id="RU366058"/>
    </source>
</evidence>
<dbReference type="InterPro" id="IPR015414">
    <property type="entry name" value="TMEM64"/>
</dbReference>
<keyword evidence="9" id="KW-1185">Reference proteome</keyword>
<comment type="similarity">
    <text evidence="6">Belongs to the TVP38/TMEM64 family.</text>
</comment>
<comment type="subcellular location">
    <subcellularLocation>
        <location evidence="1 6">Cell membrane</location>
        <topology evidence="1 6">Multi-pass membrane protein</topology>
    </subcellularLocation>
</comment>
<evidence type="ECO:0000256" key="4">
    <source>
        <dbReference type="ARBA" id="ARBA00022989"/>
    </source>
</evidence>
<evidence type="ECO:0000256" key="5">
    <source>
        <dbReference type="ARBA" id="ARBA00023136"/>
    </source>
</evidence>
<accession>A0ABS6T7Z6</accession>
<evidence type="ECO:0000313" key="8">
    <source>
        <dbReference type="EMBL" id="MBV7389051.1"/>
    </source>
</evidence>
<keyword evidence="2 6" id="KW-1003">Cell membrane</keyword>
<organism evidence="8 9">
    <name type="scientific">Enterococcus alishanensis</name>
    <dbReference type="NCBI Taxonomy" id="1303817"/>
    <lineage>
        <taxon>Bacteria</taxon>
        <taxon>Bacillati</taxon>
        <taxon>Bacillota</taxon>
        <taxon>Bacilli</taxon>
        <taxon>Lactobacillales</taxon>
        <taxon>Enterococcaceae</taxon>
        <taxon>Enterococcus</taxon>
    </lineage>
</organism>
<feature type="transmembrane region" description="Helical" evidence="6">
    <location>
        <begin position="62"/>
        <end position="87"/>
    </location>
</feature>
<dbReference type="RefSeq" id="WP_218324124.1">
    <property type="nucleotide sequence ID" value="NZ_JAHUZB010000001.1"/>
</dbReference>
<protein>
    <recommendedName>
        <fullName evidence="6">TVP38/TMEM64 family membrane protein</fullName>
    </recommendedName>
</protein>
<feature type="transmembrane region" description="Helical" evidence="6">
    <location>
        <begin position="99"/>
        <end position="120"/>
    </location>
</feature>
<name>A0ABS6T7Z6_9ENTE</name>
<keyword evidence="4 6" id="KW-1133">Transmembrane helix</keyword>
<dbReference type="PANTHER" id="PTHR12677">
    <property type="entry name" value="GOLGI APPARATUS MEMBRANE PROTEIN TVP38-RELATED"/>
    <property type="match status" value="1"/>
</dbReference>
<dbReference type="Proteomes" id="UP000774130">
    <property type="component" value="Unassembled WGS sequence"/>
</dbReference>
<evidence type="ECO:0000313" key="9">
    <source>
        <dbReference type="Proteomes" id="UP000774130"/>
    </source>
</evidence>
<evidence type="ECO:0000256" key="2">
    <source>
        <dbReference type="ARBA" id="ARBA00022475"/>
    </source>
</evidence>
<feature type="transmembrane region" description="Helical" evidence="6">
    <location>
        <begin position="9"/>
        <end position="29"/>
    </location>
</feature>
<dbReference type="PANTHER" id="PTHR12677:SF59">
    <property type="entry name" value="GOLGI APPARATUS MEMBRANE PROTEIN TVP38-RELATED"/>
    <property type="match status" value="1"/>
</dbReference>
<dbReference type="Pfam" id="PF09335">
    <property type="entry name" value="VTT_dom"/>
    <property type="match status" value="1"/>
</dbReference>
<dbReference type="InterPro" id="IPR032816">
    <property type="entry name" value="VTT_dom"/>
</dbReference>
<feature type="transmembrane region" description="Helical" evidence="6">
    <location>
        <begin position="190"/>
        <end position="222"/>
    </location>
</feature>
<dbReference type="EMBL" id="JAHUZB010000001">
    <property type="protein sequence ID" value="MBV7389051.1"/>
    <property type="molecule type" value="Genomic_DNA"/>
</dbReference>
<keyword evidence="5 6" id="KW-0472">Membrane</keyword>
<evidence type="ECO:0000256" key="3">
    <source>
        <dbReference type="ARBA" id="ARBA00022692"/>
    </source>
</evidence>
<evidence type="ECO:0000259" key="7">
    <source>
        <dbReference type="Pfam" id="PF09335"/>
    </source>
</evidence>
<comment type="caution">
    <text evidence="8">The sequence shown here is derived from an EMBL/GenBank/DDBJ whole genome shotgun (WGS) entry which is preliminary data.</text>
</comment>
<keyword evidence="3 6" id="KW-0812">Transmembrane</keyword>
<reference evidence="8 9" key="1">
    <citation type="submission" date="2021-06" db="EMBL/GenBank/DDBJ databases">
        <title>Enterococcus alishanensis sp. nov., a novel lactic acid bacterium isolated from fresh coffee beans.</title>
        <authorList>
            <person name="Chen Y.-S."/>
        </authorList>
    </citation>
    <scope>NUCLEOTIDE SEQUENCE [LARGE SCALE GENOMIC DNA]</scope>
    <source>
        <strain evidence="8 9">ALS3</strain>
    </source>
</reference>
<proteinExistence type="inferred from homology"/>
<gene>
    <name evidence="8" type="ORF">KUA55_00040</name>
</gene>
<sequence>MKKETKKSLVSKLIVVGVVVILVLIYFLVPSVNQIVRQIVGMFASGDFTVVRQFIASYGGYAVLISFFLMIFQSVAAPLPAFLITFANANLFGWWQGAILSWVSSMAGAALCFWIARILGRDVVEKLTSKGGLQQIDTFFEKYGRLSILIARLLPFISFDIVSYAAGLTAMSFGSFLIATGLGQLPATIIYSYVGGMLTGGAGMLVSALMILFALSALIVLFRKIYTDRQKKKVKQEEN</sequence>
<feature type="transmembrane region" description="Helical" evidence="6">
    <location>
        <begin position="153"/>
        <end position="178"/>
    </location>
</feature>
<evidence type="ECO:0000256" key="1">
    <source>
        <dbReference type="ARBA" id="ARBA00004651"/>
    </source>
</evidence>
<feature type="domain" description="VTT" evidence="7">
    <location>
        <begin position="80"/>
        <end position="195"/>
    </location>
</feature>